<keyword evidence="2" id="KW-1185">Reference proteome</keyword>
<reference evidence="2" key="1">
    <citation type="journal article" date="2019" name="Int. J. Syst. Evol. Microbiol.">
        <title>The Global Catalogue of Microorganisms (GCM) 10K type strain sequencing project: providing services to taxonomists for standard genome sequencing and annotation.</title>
        <authorList>
            <consortium name="The Broad Institute Genomics Platform"/>
            <consortium name="The Broad Institute Genome Sequencing Center for Infectious Disease"/>
            <person name="Wu L."/>
            <person name="Ma J."/>
        </authorList>
    </citation>
    <scope>NUCLEOTIDE SEQUENCE [LARGE SCALE GENOMIC DNA]</scope>
    <source>
        <strain evidence="2">PCU 266</strain>
    </source>
</reference>
<sequence length="115" mass="11337">MLRIVTAEPAPALLTGAGTPQHQVVGVVVPVNPTTAQAGDGIPRAIVDELSTPPGPLTRAVQGGVRMPWYPGPSPRLCTRGRAGFPGAACCPVRAAGTAASPGAAPVVQAVGVTG</sequence>
<gene>
    <name evidence="1" type="ORF">ACFPRH_29715</name>
</gene>
<evidence type="ECO:0000313" key="1">
    <source>
        <dbReference type="EMBL" id="MFC5155897.1"/>
    </source>
</evidence>
<accession>A0ABW0AUU7</accession>
<dbReference type="RefSeq" id="WP_344484343.1">
    <property type="nucleotide sequence ID" value="NZ_BAAASB010000024.1"/>
</dbReference>
<dbReference type="EMBL" id="JBHSKP010000027">
    <property type="protein sequence ID" value="MFC5155897.1"/>
    <property type="molecule type" value="Genomic_DNA"/>
</dbReference>
<organism evidence="1 2">
    <name type="scientific">Streptomyces amakusaensis</name>
    <dbReference type="NCBI Taxonomy" id="67271"/>
    <lineage>
        <taxon>Bacteria</taxon>
        <taxon>Bacillati</taxon>
        <taxon>Actinomycetota</taxon>
        <taxon>Actinomycetes</taxon>
        <taxon>Kitasatosporales</taxon>
        <taxon>Streptomycetaceae</taxon>
        <taxon>Streptomyces</taxon>
    </lineage>
</organism>
<protein>
    <submittedName>
        <fullName evidence="1">Uncharacterized protein</fullName>
    </submittedName>
</protein>
<proteinExistence type="predicted"/>
<dbReference type="Proteomes" id="UP001596160">
    <property type="component" value="Unassembled WGS sequence"/>
</dbReference>
<comment type="caution">
    <text evidence="1">The sequence shown here is derived from an EMBL/GenBank/DDBJ whole genome shotgun (WGS) entry which is preliminary data.</text>
</comment>
<evidence type="ECO:0000313" key="2">
    <source>
        <dbReference type="Proteomes" id="UP001596160"/>
    </source>
</evidence>
<name>A0ABW0AUU7_9ACTN</name>